<protein>
    <submittedName>
        <fullName evidence="1">Uncharacterized protein</fullName>
    </submittedName>
</protein>
<evidence type="ECO:0000313" key="1">
    <source>
        <dbReference type="EMBL" id="KAK3053272.1"/>
    </source>
</evidence>
<dbReference type="Proteomes" id="UP001186974">
    <property type="component" value="Unassembled WGS sequence"/>
</dbReference>
<comment type="caution">
    <text evidence="1">The sequence shown here is derived from an EMBL/GenBank/DDBJ whole genome shotgun (WGS) entry which is preliminary data.</text>
</comment>
<dbReference type="EMBL" id="JAWDJW010009938">
    <property type="protein sequence ID" value="KAK3053272.1"/>
    <property type="molecule type" value="Genomic_DNA"/>
</dbReference>
<feature type="non-terminal residue" evidence="1">
    <location>
        <position position="105"/>
    </location>
</feature>
<reference evidence="1" key="1">
    <citation type="submission" date="2024-09" db="EMBL/GenBank/DDBJ databases">
        <title>Black Yeasts Isolated from many extreme environments.</title>
        <authorList>
            <person name="Coleine C."/>
            <person name="Stajich J.E."/>
            <person name="Selbmann L."/>
        </authorList>
    </citation>
    <scope>NUCLEOTIDE SEQUENCE</scope>
    <source>
        <strain evidence="1">CCFEE 5737</strain>
    </source>
</reference>
<evidence type="ECO:0000313" key="2">
    <source>
        <dbReference type="Proteomes" id="UP001186974"/>
    </source>
</evidence>
<sequence>MSSSSSRPSSNSSSTASISDKAPEEPGLAQLVNYFVSSKRSLASIEHVWRANEIVNTARQCLEENAVLLAKNVYIRRAIDEQVVGLEAVRLGVETVGTEGKEDYR</sequence>
<keyword evidence="2" id="KW-1185">Reference proteome</keyword>
<gene>
    <name evidence="1" type="ORF">LTS18_012176</name>
</gene>
<accession>A0ACC3CXZ7</accession>
<organism evidence="1 2">
    <name type="scientific">Coniosporium uncinatum</name>
    <dbReference type="NCBI Taxonomy" id="93489"/>
    <lineage>
        <taxon>Eukaryota</taxon>
        <taxon>Fungi</taxon>
        <taxon>Dikarya</taxon>
        <taxon>Ascomycota</taxon>
        <taxon>Pezizomycotina</taxon>
        <taxon>Dothideomycetes</taxon>
        <taxon>Dothideomycetes incertae sedis</taxon>
        <taxon>Coniosporium</taxon>
    </lineage>
</organism>
<proteinExistence type="predicted"/>
<name>A0ACC3CXZ7_9PEZI</name>